<gene>
    <name evidence="8" type="primary">ALY2_0</name>
    <name evidence="8" type="ORF">CFP56_011757</name>
</gene>
<dbReference type="Gene3D" id="1.20.58.1880">
    <property type="match status" value="1"/>
</dbReference>
<dbReference type="EMBL" id="PKMF04000193">
    <property type="protein sequence ID" value="KAK7844012.1"/>
    <property type="molecule type" value="Genomic_DNA"/>
</dbReference>
<evidence type="ECO:0000313" key="8">
    <source>
        <dbReference type="EMBL" id="KAK7844012.1"/>
    </source>
</evidence>
<dbReference type="SMART" id="SM00717">
    <property type="entry name" value="SANT"/>
    <property type="match status" value="1"/>
</dbReference>
<keyword evidence="2" id="KW-0539">Nucleus</keyword>
<dbReference type="InterPro" id="IPR017884">
    <property type="entry name" value="SANT_dom"/>
</dbReference>
<dbReference type="InterPro" id="IPR001005">
    <property type="entry name" value="SANT/Myb"/>
</dbReference>
<evidence type="ECO:0000256" key="1">
    <source>
        <dbReference type="ARBA" id="ARBA00004123"/>
    </source>
</evidence>
<evidence type="ECO:0000259" key="6">
    <source>
        <dbReference type="PROSITE" id="PS51293"/>
    </source>
</evidence>
<feature type="region of interest" description="Disordered" evidence="4">
    <location>
        <begin position="143"/>
        <end position="179"/>
    </location>
</feature>
<evidence type="ECO:0000256" key="2">
    <source>
        <dbReference type="ARBA" id="ARBA00023242"/>
    </source>
</evidence>
<feature type="region of interest" description="Disordered" evidence="4">
    <location>
        <begin position="221"/>
        <end position="241"/>
    </location>
</feature>
<dbReference type="PROSITE" id="PS51294">
    <property type="entry name" value="HTH_MYB"/>
    <property type="match status" value="1"/>
</dbReference>
<feature type="compositionally biased region" description="Polar residues" evidence="4">
    <location>
        <begin position="168"/>
        <end position="179"/>
    </location>
</feature>
<dbReference type="Pfam" id="PF00249">
    <property type="entry name" value="Myb_DNA-binding"/>
    <property type="match status" value="1"/>
</dbReference>
<sequence>MVRFSYWGELHSRSDYTLRSISKKLLMAPTRKSRSVKRFSTINEVPHEKDGRNLGKSKQRKKKYYDKLGPQWSKEELERFYEAYRKYGKDWKKVAAVVRNRSIEMVEALYTTNRAYLSLPEGTASVVGLIAMMTDYYNVLEESDSERESNEALTSEKPLKRKRGKVQPSVSKDPCQSRSIASSDGYLSFLKRRRFDGNEPCAKGKRTPRFPISYSLKRDDAEINVSPNKRGRKSDSDANDDEVAHGAALALAEVSQRGGSPQISQTPYRRTEHIKSAPLRTWGKMHQQSDTAQANLRYAAMDENWLEGSIGSRGVENGDYARDTSSLMDMEGVGTVEVHRKGKKFYRKKEKVQDIANHQYDDGGEACSGTEEGLNSGVSKGKFDIEVSNSKSERFSPQGQRKRSKKLSFGGESTGLDALLELADLSLKMPISTMESDSSVQLKEERAILDMDDKASLPEAMSTSHCADKIKFLGSKQKARHTIAGVDGTISRKLKIGRDSVIDVNVASEEKEQLQLADKAWKRKRKSMVSKISNDKAHTDSLLSNEPCAKGKRTPRFPISYSLKRDDAEINVSPNKRGRKSDSDANDDEVAHGAALALAEVSQRGGSPQISQTPYRRTEHIKSAPLRTWGKMHQQSDTAQANLRYAAMDENWLEGSIGSRGVENGDYARDTSSLMDMEGVGTVEVHRKGKKFYRKKEKVQDIANHQYDDGGEACSGTEEGLNSGVSKGKFDIEVSNSKSERFSPQGQRKRSKKLSFGGESTGLDALLELADLSLKMPISTMESDSSVQLKEERAILDMDDKASLPEAMSTSHCADKIKFLGSKQKARHTIAGVDGTISRKLKIGRDSVIDVNVASEEKEQLQLADKAWKRKRKSMVSKVLAEEENKPVIIGKRTGQSFTFLKPWKSVRSSDGSLDSDQKRAETDLSVSTTEIPAASQSSLSSKRKSKRKMGQPKPFLKETKSSHGNRFINRHKYSTSLSDRPPYLKQVLLCCLSSSLVRRWCTFEWFYSAIDYPWFAKREFVEYLNHVGLGHIPRLTRVEWGVIRSSLGKPRRFSEHFLLEEREKLKQYRDSVRKHYTELRTGIREGLPTDLARPLSVGQRVIALHPKTRELHDGSVLTVDQDKCRVQFDRPEIGVWFVKDIDCMPLNPLDNMPEALKRQNITIDKFSLLSKEPQMNGHPNFGGSMMFASSGNLDKVTSPMNTFVQQGKVDTNHAIAQAKTAAIDIGSLQQEAHSQPSMLPQNHAKEADIRALTELTRALDKKEALLMELRSTNNDIVENQNEGDCSLKDSEPFKKHYAMAFTFRKEGEDAFVRIGETLDSIDNQQLTSDSGIPVIRSQQQVNGGLGNQNQLSSCKAEPLFSSDASGAKPCNDSDENEARIPSGLITSCVATLLMIQTCTERQYPPADVAQILDSALKSLHPYCTQNLSIYREIQMCMGRIKTQILALVPTT</sequence>
<feature type="region of interest" description="Disordered" evidence="4">
    <location>
        <begin position="907"/>
        <end position="962"/>
    </location>
</feature>
<protein>
    <submittedName>
        <fullName evidence="8">Protein always early 2</fullName>
    </submittedName>
</protein>
<feature type="compositionally biased region" description="Polar residues" evidence="4">
    <location>
        <begin position="735"/>
        <end position="746"/>
    </location>
</feature>
<evidence type="ECO:0000259" key="7">
    <source>
        <dbReference type="PROSITE" id="PS51294"/>
    </source>
</evidence>
<dbReference type="PANTHER" id="PTHR21689:SF5">
    <property type="entry name" value="PROTEIN ALWAYS EARLY 1-RELATED"/>
    <property type="match status" value="1"/>
</dbReference>
<feature type="compositionally biased region" description="Polar residues" evidence="4">
    <location>
        <begin position="388"/>
        <end position="399"/>
    </location>
</feature>
<dbReference type="GO" id="GO:0003677">
    <property type="term" value="F:DNA binding"/>
    <property type="evidence" value="ECO:0007669"/>
    <property type="project" value="TreeGrafter"/>
</dbReference>
<feature type="domain" description="HTH myb-type" evidence="7">
    <location>
        <begin position="66"/>
        <end position="102"/>
    </location>
</feature>
<name>A0AAW0KXY6_QUESU</name>
<dbReference type="GO" id="GO:0006351">
    <property type="term" value="P:DNA-templated transcription"/>
    <property type="evidence" value="ECO:0007669"/>
    <property type="project" value="InterPro"/>
</dbReference>
<dbReference type="SMART" id="SM01135">
    <property type="entry name" value="DIRP"/>
    <property type="match status" value="1"/>
</dbReference>
<evidence type="ECO:0000256" key="4">
    <source>
        <dbReference type="SAM" id="MobiDB-lite"/>
    </source>
</evidence>
<dbReference type="InterPro" id="IPR033471">
    <property type="entry name" value="DIRP"/>
</dbReference>
<feature type="compositionally biased region" description="Basic residues" evidence="4">
    <location>
        <begin position="942"/>
        <end position="951"/>
    </location>
</feature>
<feature type="region of interest" description="Disordered" evidence="4">
    <location>
        <begin position="531"/>
        <end position="588"/>
    </location>
</feature>
<evidence type="ECO:0000256" key="3">
    <source>
        <dbReference type="SAM" id="Coils"/>
    </source>
</evidence>
<dbReference type="SUPFAM" id="SSF46689">
    <property type="entry name" value="Homeodomain-like"/>
    <property type="match status" value="1"/>
</dbReference>
<evidence type="ECO:0000313" key="9">
    <source>
        <dbReference type="Proteomes" id="UP000237347"/>
    </source>
</evidence>
<feature type="region of interest" description="Disordered" evidence="4">
    <location>
        <begin position="388"/>
        <end position="409"/>
    </location>
</feature>
<feature type="domain" description="Myb-like" evidence="5">
    <location>
        <begin position="72"/>
        <end position="102"/>
    </location>
</feature>
<dbReference type="CDD" id="cd00167">
    <property type="entry name" value="SANT"/>
    <property type="match status" value="1"/>
</dbReference>
<dbReference type="InterPro" id="IPR009057">
    <property type="entry name" value="Homeodomain-like_sf"/>
</dbReference>
<dbReference type="Pfam" id="PF06584">
    <property type="entry name" value="DIRP"/>
    <property type="match status" value="1"/>
</dbReference>
<feature type="region of interest" description="Disordered" evidence="4">
    <location>
        <begin position="735"/>
        <end position="756"/>
    </location>
</feature>
<dbReference type="InterPro" id="IPR010561">
    <property type="entry name" value="LIN-9/ALY1"/>
</dbReference>
<dbReference type="GO" id="GO:0006357">
    <property type="term" value="P:regulation of transcription by RNA polymerase II"/>
    <property type="evidence" value="ECO:0007669"/>
    <property type="project" value="TreeGrafter"/>
</dbReference>
<organism evidence="8 9">
    <name type="scientific">Quercus suber</name>
    <name type="common">Cork oak</name>
    <dbReference type="NCBI Taxonomy" id="58331"/>
    <lineage>
        <taxon>Eukaryota</taxon>
        <taxon>Viridiplantae</taxon>
        <taxon>Streptophyta</taxon>
        <taxon>Embryophyta</taxon>
        <taxon>Tracheophyta</taxon>
        <taxon>Spermatophyta</taxon>
        <taxon>Magnoliopsida</taxon>
        <taxon>eudicotyledons</taxon>
        <taxon>Gunneridae</taxon>
        <taxon>Pentapetalae</taxon>
        <taxon>rosids</taxon>
        <taxon>fabids</taxon>
        <taxon>Fagales</taxon>
        <taxon>Fagaceae</taxon>
        <taxon>Quercus</taxon>
    </lineage>
</organism>
<accession>A0AAW0KXY6</accession>
<proteinExistence type="predicted"/>
<feature type="domain" description="SANT" evidence="6">
    <location>
        <begin position="67"/>
        <end position="102"/>
    </location>
</feature>
<comment type="caution">
    <text evidence="8">The sequence shown here is derived from an EMBL/GenBank/DDBJ whole genome shotgun (WGS) entry which is preliminary data.</text>
</comment>
<reference evidence="8 9" key="1">
    <citation type="journal article" date="2018" name="Sci. Data">
        <title>The draft genome sequence of cork oak.</title>
        <authorList>
            <person name="Ramos A.M."/>
            <person name="Usie A."/>
            <person name="Barbosa P."/>
            <person name="Barros P.M."/>
            <person name="Capote T."/>
            <person name="Chaves I."/>
            <person name="Simoes F."/>
            <person name="Abreu I."/>
            <person name="Carrasquinho I."/>
            <person name="Faro C."/>
            <person name="Guimaraes J.B."/>
            <person name="Mendonca D."/>
            <person name="Nobrega F."/>
            <person name="Rodrigues L."/>
            <person name="Saibo N.J.M."/>
            <person name="Varela M.C."/>
            <person name="Egas C."/>
            <person name="Matos J."/>
            <person name="Miguel C.M."/>
            <person name="Oliveira M.M."/>
            <person name="Ricardo C.P."/>
            <person name="Goncalves S."/>
        </authorList>
    </citation>
    <scope>NUCLEOTIDE SEQUENCE [LARGE SCALE GENOMIC DNA]</scope>
    <source>
        <strain evidence="9">cv. HL8</strain>
    </source>
</reference>
<feature type="coiled-coil region" evidence="3">
    <location>
        <begin position="1253"/>
        <end position="1283"/>
    </location>
</feature>
<dbReference type="PROSITE" id="PS51293">
    <property type="entry name" value="SANT"/>
    <property type="match status" value="1"/>
</dbReference>
<dbReference type="GO" id="GO:0005654">
    <property type="term" value="C:nucleoplasm"/>
    <property type="evidence" value="ECO:0007669"/>
    <property type="project" value="TreeGrafter"/>
</dbReference>
<dbReference type="PROSITE" id="PS50090">
    <property type="entry name" value="MYB_LIKE"/>
    <property type="match status" value="1"/>
</dbReference>
<dbReference type="PANTHER" id="PTHR21689">
    <property type="entry name" value="LIN-9"/>
    <property type="match status" value="1"/>
</dbReference>
<dbReference type="GO" id="GO:0051726">
    <property type="term" value="P:regulation of cell cycle"/>
    <property type="evidence" value="ECO:0007669"/>
    <property type="project" value="TreeGrafter"/>
</dbReference>
<keyword evidence="3" id="KW-0175">Coiled coil</keyword>
<evidence type="ECO:0000259" key="5">
    <source>
        <dbReference type="PROSITE" id="PS50090"/>
    </source>
</evidence>
<dbReference type="Proteomes" id="UP000237347">
    <property type="component" value="Unassembled WGS sequence"/>
</dbReference>
<comment type="subcellular location">
    <subcellularLocation>
        <location evidence="1">Nucleus</location>
    </subcellularLocation>
</comment>
<keyword evidence="9" id="KW-1185">Reference proteome</keyword>
<dbReference type="InterPro" id="IPR017930">
    <property type="entry name" value="Myb_dom"/>
</dbReference>
<dbReference type="GO" id="GO:0017053">
    <property type="term" value="C:transcription repressor complex"/>
    <property type="evidence" value="ECO:0007669"/>
    <property type="project" value="InterPro"/>
</dbReference>